<dbReference type="InterPro" id="IPR051564">
    <property type="entry name" value="LRR_receptor-like_kinase"/>
</dbReference>
<keyword evidence="3" id="KW-1185">Reference proteome</keyword>
<accession>A0A5J5AK72</accession>
<name>A0A5J5AK72_9ASTE</name>
<dbReference type="Pfam" id="PF07714">
    <property type="entry name" value="PK_Tyr_Ser-Thr"/>
    <property type="match status" value="1"/>
</dbReference>
<dbReference type="GO" id="GO:0005524">
    <property type="term" value="F:ATP binding"/>
    <property type="evidence" value="ECO:0007669"/>
    <property type="project" value="InterPro"/>
</dbReference>
<dbReference type="AlphaFoldDB" id="A0A5J5AK72"/>
<dbReference type="InterPro" id="IPR001245">
    <property type="entry name" value="Ser-Thr/Tyr_kinase_cat_dom"/>
</dbReference>
<evidence type="ECO:0000313" key="3">
    <source>
        <dbReference type="Proteomes" id="UP000325577"/>
    </source>
</evidence>
<dbReference type="Proteomes" id="UP000325577">
    <property type="component" value="Linkage Group LG2"/>
</dbReference>
<reference evidence="2 3" key="1">
    <citation type="submission" date="2019-09" db="EMBL/GenBank/DDBJ databases">
        <title>A chromosome-level genome assembly of the Chinese tupelo Nyssa sinensis.</title>
        <authorList>
            <person name="Yang X."/>
            <person name="Kang M."/>
            <person name="Yang Y."/>
            <person name="Xiong H."/>
            <person name="Wang M."/>
            <person name="Zhang Z."/>
            <person name="Wang Z."/>
            <person name="Wu H."/>
            <person name="Ma T."/>
            <person name="Liu J."/>
            <person name="Xi Z."/>
        </authorList>
    </citation>
    <scope>NUCLEOTIDE SEQUENCE [LARGE SCALE GENOMIC DNA]</scope>
    <source>
        <strain evidence="2">J267</strain>
        <tissue evidence="2">Leaf</tissue>
    </source>
</reference>
<gene>
    <name evidence="2" type="ORF">F0562_005288</name>
</gene>
<dbReference type="EMBL" id="CM018043">
    <property type="protein sequence ID" value="KAA8530579.1"/>
    <property type="molecule type" value="Genomic_DNA"/>
</dbReference>
<dbReference type="Gene3D" id="1.10.510.10">
    <property type="entry name" value="Transferase(Phosphotransferase) domain 1"/>
    <property type="match status" value="1"/>
</dbReference>
<dbReference type="GO" id="GO:0004672">
    <property type="term" value="F:protein kinase activity"/>
    <property type="evidence" value="ECO:0007669"/>
    <property type="project" value="InterPro"/>
</dbReference>
<dbReference type="PROSITE" id="PS50011">
    <property type="entry name" value="PROTEIN_KINASE_DOM"/>
    <property type="match status" value="1"/>
</dbReference>
<dbReference type="PANTHER" id="PTHR48055">
    <property type="entry name" value="LEUCINE-RICH REPEAT RECEPTOR PROTEIN KINASE EMS1"/>
    <property type="match status" value="1"/>
</dbReference>
<dbReference type="SUPFAM" id="SSF56112">
    <property type="entry name" value="Protein kinase-like (PK-like)"/>
    <property type="match status" value="1"/>
</dbReference>
<feature type="domain" description="Protein kinase" evidence="1">
    <location>
        <begin position="1"/>
        <end position="159"/>
    </location>
</feature>
<evidence type="ECO:0000259" key="1">
    <source>
        <dbReference type="PROSITE" id="PS50011"/>
    </source>
</evidence>
<dbReference type="GO" id="GO:0016020">
    <property type="term" value="C:membrane"/>
    <property type="evidence" value="ECO:0007669"/>
    <property type="project" value="TreeGrafter"/>
</dbReference>
<dbReference type="InterPro" id="IPR000719">
    <property type="entry name" value="Prot_kinase_dom"/>
</dbReference>
<protein>
    <recommendedName>
        <fullName evidence="1">Protein kinase domain-containing protein</fullName>
    </recommendedName>
</protein>
<dbReference type="PANTHER" id="PTHR48055:SF57">
    <property type="entry name" value="PROTEIN KINASE DOMAIN-CONTAINING PROTEIN"/>
    <property type="match status" value="1"/>
</dbReference>
<sequence>MLAQDQPVAQTKTLGTIGYIAPEYGLDGHVSTSGDVYSFGILLLETFTRKKPTDDMFRGDLSLHQWVNKSFPDAVEKVLDPNLLNDIGLNRDLLKKDTGLSREDIIAQTDEKPYETEQILVSIINVALLCLRESPEERINMRDVVVQLKRIKNHLNQLLQRRVSYSSKF</sequence>
<organism evidence="2 3">
    <name type="scientific">Nyssa sinensis</name>
    <dbReference type="NCBI Taxonomy" id="561372"/>
    <lineage>
        <taxon>Eukaryota</taxon>
        <taxon>Viridiplantae</taxon>
        <taxon>Streptophyta</taxon>
        <taxon>Embryophyta</taxon>
        <taxon>Tracheophyta</taxon>
        <taxon>Spermatophyta</taxon>
        <taxon>Magnoliopsida</taxon>
        <taxon>eudicotyledons</taxon>
        <taxon>Gunneridae</taxon>
        <taxon>Pentapetalae</taxon>
        <taxon>asterids</taxon>
        <taxon>Cornales</taxon>
        <taxon>Nyssaceae</taxon>
        <taxon>Nyssa</taxon>
    </lineage>
</organism>
<dbReference type="OrthoDB" id="1428502at2759"/>
<dbReference type="InterPro" id="IPR011009">
    <property type="entry name" value="Kinase-like_dom_sf"/>
</dbReference>
<proteinExistence type="predicted"/>
<evidence type="ECO:0000313" key="2">
    <source>
        <dbReference type="EMBL" id="KAA8530579.1"/>
    </source>
</evidence>